<dbReference type="Gene3D" id="2.120.10.30">
    <property type="entry name" value="TolB, C-terminal domain"/>
    <property type="match status" value="1"/>
</dbReference>
<keyword evidence="4" id="KW-1185">Reference proteome</keyword>
<protein>
    <recommendedName>
        <fullName evidence="2">B box-type domain-containing protein</fullName>
    </recommendedName>
</protein>
<evidence type="ECO:0000313" key="3">
    <source>
        <dbReference type="EMBL" id="CAG2195531.1"/>
    </source>
</evidence>
<dbReference type="PROSITE" id="PS50119">
    <property type="entry name" value="ZF_BBOX"/>
    <property type="match status" value="1"/>
</dbReference>
<dbReference type="EMBL" id="CAJPWZ010000521">
    <property type="protein sequence ID" value="CAG2195531.1"/>
    <property type="molecule type" value="Genomic_DNA"/>
</dbReference>
<evidence type="ECO:0000259" key="2">
    <source>
        <dbReference type="PROSITE" id="PS50119"/>
    </source>
</evidence>
<dbReference type="Proteomes" id="UP000683360">
    <property type="component" value="Unassembled WGS sequence"/>
</dbReference>
<dbReference type="CDD" id="cd19757">
    <property type="entry name" value="Bbox1"/>
    <property type="match status" value="1"/>
</dbReference>
<feature type="domain" description="B box-type" evidence="2">
    <location>
        <begin position="183"/>
        <end position="226"/>
    </location>
</feature>
<keyword evidence="1" id="KW-0479">Metal-binding</keyword>
<gene>
    <name evidence="3" type="ORF">MEDL_10482</name>
</gene>
<dbReference type="AlphaFoldDB" id="A0A8S3QM53"/>
<dbReference type="OrthoDB" id="6094186at2759"/>
<sequence length="720" mass="82610">MISIIDKHAPIVSKEITLRPNTEWHTEELRDAKRNCRKTERRMRKTNLTVHQQIHRDACVHANKLLIRCKKEHYSTKVEEAEHDQKQLFRLSKRIMGEKQETILPSHKDEKDLANKFCQFFMNKIETIRANLSASNKSSITMCDIMKSDEKFNEFAHLQCHPFVIFLTHLFCSMAGNWTVCGVCDFRNINKASIVWCSECDEGLCGECSEQHGAVKSSRNHSVISVTENQKLPSNVLEIAQTCQKHKEHYQTFCKKHDCPCCRRCVIETHNECKDLIAIDDIVQNVKSSSAFFEVEQTLVQMLKNVRRIRNDRTENLKCLLDQRVKIERDIKQTRKLINDHLDKIQDNTIKELYANEENESKRIKLLLCEIEDIEKGISDLQGNQNNIRQHASELQTFLALKHIEKEVSDKAECIQSVLENEDMKIKTLALEVNKDVQNICRADCFGSISVESKSCKVVIDSYKNKEAQMMVPSLISKCIDDIKLSNKMQIYLQSALNVRGCAILPNGKMMYCDYYKGKLIGLKSNGTHEFEIQLDTHAFDLAYFERESSIAVSSGYGSNVIHIIDPNSRTTKRTIQSSEYPYGIALNKTVLVYCKSGKGIMEVQLNGESEKALVQFNMPPYSYVAVHGDNIYYTNRDNHSVTCYDIHGNLKWEFKDTQNLQYPQGISVDNNGNVYVVSMDTNSVVIITLMESVARQYCPLVMALVIRVQCISNQQVTSC</sequence>
<dbReference type="SMART" id="SM00336">
    <property type="entry name" value="BBOX"/>
    <property type="match status" value="1"/>
</dbReference>
<organism evidence="3 4">
    <name type="scientific">Mytilus edulis</name>
    <name type="common">Blue mussel</name>
    <dbReference type="NCBI Taxonomy" id="6550"/>
    <lineage>
        <taxon>Eukaryota</taxon>
        <taxon>Metazoa</taxon>
        <taxon>Spiralia</taxon>
        <taxon>Lophotrochozoa</taxon>
        <taxon>Mollusca</taxon>
        <taxon>Bivalvia</taxon>
        <taxon>Autobranchia</taxon>
        <taxon>Pteriomorphia</taxon>
        <taxon>Mytilida</taxon>
        <taxon>Mytiloidea</taxon>
        <taxon>Mytilidae</taxon>
        <taxon>Mytilinae</taxon>
        <taxon>Mytilus</taxon>
    </lineage>
</organism>
<dbReference type="GO" id="GO:0008270">
    <property type="term" value="F:zinc ion binding"/>
    <property type="evidence" value="ECO:0007669"/>
    <property type="project" value="UniProtKB-KW"/>
</dbReference>
<dbReference type="PANTHER" id="PTHR25462:SF296">
    <property type="entry name" value="MEIOTIC P26, ISOFORM F"/>
    <property type="match status" value="1"/>
</dbReference>
<name>A0A8S3QM53_MYTED</name>
<keyword evidence="1" id="KW-0862">Zinc</keyword>
<reference evidence="3" key="1">
    <citation type="submission" date="2021-03" db="EMBL/GenBank/DDBJ databases">
        <authorList>
            <person name="Bekaert M."/>
        </authorList>
    </citation>
    <scope>NUCLEOTIDE SEQUENCE</scope>
</reference>
<evidence type="ECO:0000256" key="1">
    <source>
        <dbReference type="PROSITE-ProRule" id="PRU00024"/>
    </source>
</evidence>
<dbReference type="PANTHER" id="PTHR25462">
    <property type="entry name" value="BONUS, ISOFORM C-RELATED"/>
    <property type="match status" value="1"/>
</dbReference>
<evidence type="ECO:0000313" key="4">
    <source>
        <dbReference type="Proteomes" id="UP000683360"/>
    </source>
</evidence>
<accession>A0A8S3QM53</accession>
<dbReference type="InterPro" id="IPR000315">
    <property type="entry name" value="Znf_B-box"/>
</dbReference>
<dbReference type="SUPFAM" id="SSF63825">
    <property type="entry name" value="YWTD domain"/>
    <property type="match status" value="1"/>
</dbReference>
<comment type="caution">
    <text evidence="3">The sequence shown here is derived from an EMBL/GenBank/DDBJ whole genome shotgun (WGS) entry which is preliminary data.</text>
</comment>
<dbReference type="InterPro" id="IPR011042">
    <property type="entry name" value="6-blade_b-propeller_TolB-like"/>
</dbReference>
<keyword evidence="1" id="KW-0863">Zinc-finger</keyword>
<dbReference type="InterPro" id="IPR047153">
    <property type="entry name" value="TRIM45/56/19-like"/>
</dbReference>
<proteinExistence type="predicted"/>